<gene>
    <name evidence="2" type="ORF">EMLJLAPB_00948</name>
</gene>
<reference evidence="2" key="1">
    <citation type="submission" date="2020-10" db="EMBL/GenBank/DDBJ databases">
        <authorList>
            <person name="Hahn C.J."/>
            <person name="Laso-Perez R."/>
            <person name="Vulcano F."/>
            <person name="Vaziourakis K.-M."/>
            <person name="Stokke R."/>
            <person name="Steen I.H."/>
            <person name="Teske A."/>
            <person name="Boetius A."/>
            <person name="Liebeke M."/>
            <person name="Amann R."/>
            <person name="Knittel K."/>
        </authorList>
    </citation>
    <scope>NUCLEOTIDE SEQUENCE</scope>
    <source>
        <strain evidence="2">Gfbio:e3339647-f889-4370-9287-4fb5cb688e4c:AG392D22_GoMArc1</strain>
    </source>
</reference>
<dbReference type="GO" id="GO:0016874">
    <property type="term" value="F:ligase activity"/>
    <property type="evidence" value="ECO:0007669"/>
    <property type="project" value="UniProtKB-KW"/>
</dbReference>
<protein>
    <submittedName>
        <fullName evidence="2">DNA polymerase Ligase (LigD)</fullName>
    </submittedName>
</protein>
<dbReference type="Proteomes" id="UP000634805">
    <property type="component" value="Unassembled WGS sequence"/>
</dbReference>
<dbReference type="PANTHER" id="PTHR39465:SF1">
    <property type="entry name" value="DNA LIGASE D 3'-PHOSPHOESTERASE DOMAIN-CONTAINING PROTEIN"/>
    <property type="match status" value="1"/>
</dbReference>
<organism evidence="2 3">
    <name type="scientific">Candidatus Argoarchaeum ethanivorans</name>
    <dbReference type="NCBI Taxonomy" id="2608793"/>
    <lineage>
        <taxon>Archaea</taxon>
        <taxon>Methanobacteriati</taxon>
        <taxon>Methanobacteriota</taxon>
        <taxon>Stenosarchaea group</taxon>
        <taxon>Methanomicrobia</taxon>
        <taxon>Methanosarcinales</taxon>
        <taxon>Methanosarcinales incertae sedis</taxon>
        <taxon>GOM Arc I cluster</taxon>
        <taxon>Candidatus Argoarchaeum</taxon>
    </lineage>
</organism>
<keyword evidence="2" id="KW-0436">Ligase</keyword>
<dbReference type="PANTHER" id="PTHR39465">
    <property type="entry name" value="DNA LIGASE D, 3'-PHOSPHOESTERASE DOMAIN"/>
    <property type="match status" value="1"/>
</dbReference>
<accession>A0A811TH22</accession>
<comment type="caution">
    <text evidence="2">The sequence shown here is derived from an EMBL/GenBank/DDBJ whole genome shotgun (WGS) entry which is preliminary data.</text>
</comment>
<dbReference type="EMBL" id="CAJHIS010000032">
    <property type="protein sequence ID" value="CAD6494790.1"/>
    <property type="molecule type" value="Genomic_DNA"/>
</dbReference>
<evidence type="ECO:0000313" key="2">
    <source>
        <dbReference type="EMBL" id="CAD6494790.1"/>
    </source>
</evidence>
<evidence type="ECO:0000313" key="3">
    <source>
        <dbReference type="Proteomes" id="UP000634805"/>
    </source>
</evidence>
<dbReference type="InterPro" id="IPR014144">
    <property type="entry name" value="LigD_PE_domain"/>
</dbReference>
<sequence length="151" mass="17288">MSLEDYRKKRDFSKTSEPCGYEALVHPAPIFVVQEHHASHLHYDLRLEIDGVLKSFAIPKTPPIERGIKRLAIQTEDHPLSYADFEGEIPEGHYGAGTVKQWDKGGLVIEEVKENEKMLFELSGSKLAGRYALIKTKYGGKRNSWLFFKRK</sequence>
<dbReference type="Pfam" id="PF13298">
    <property type="entry name" value="LigD_N"/>
    <property type="match status" value="1"/>
</dbReference>
<proteinExistence type="predicted"/>
<evidence type="ECO:0000259" key="1">
    <source>
        <dbReference type="Pfam" id="PF13298"/>
    </source>
</evidence>
<dbReference type="AlphaFoldDB" id="A0A811TH22"/>
<name>A0A811TH22_9EURY</name>
<dbReference type="NCBIfam" id="TIGR02777">
    <property type="entry name" value="LigD_PE_dom"/>
    <property type="match status" value="1"/>
</dbReference>
<feature type="domain" description="DNA ligase D 3'-phosphoesterase" evidence="1">
    <location>
        <begin position="34"/>
        <end position="135"/>
    </location>
</feature>